<dbReference type="RefSeq" id="XP_038059601.1">
    <property type="nucleotide sequence ID" value="XM_038203673.1"/>
</dbReference>
<dbReference type="AlphaFoldDB" id="A0A914A849"/>
<organism evidence="4 5">
    <name type="scientific">Patiria miniata</name>
    <name type="common">Bat star</name>
    <name type="synonym">Asterina miniata</name>
    <dbReference type="NCBI Taxonomy" id="46514"/>
    <lineage>
        <taxon>Eukaryota</taxon>
        <taxon>Metazoa</taxon>
        <taxon>Echinodermata</taxon>
        <taxon>Eleutherozoa</taxon>
        <taxon>Asterozoa</taxon>
        <taxon>Asteroidea</taxon>
        <taxon>Valvatacea</taxon>
        <taxon>Valvatida</taxon>
        <taxon>Asterinidae</taxon>
        <taxon>Patiria</taxon>
    </lineage>
</organism>
<protein>
    <recommendedName>
        <fullName evidence="3">Major facilitator superfamily (MFS) profile domain-containing protein</fullName>
    </recommendedName>
</protein>
<feature type="transmembrane region" description="Helical" evidence="2">
    <location>
        <begin position="383"/>
        <end position="407"/>
    </location>
</feature>
<dbReference type="InterPro" id="IPR020846">
    <property type="entry name" value="MFS_dom"/>
</dbReference>
<dbReference type="EnsemblMetazoa" id="XM_038203673.1">
    <property type="protein sequence ID" value="XP_038059601.1"/>
    <property type="gene ID" value="LOC119730650"/>
</dbReference>
<feature type="domain" description="Major facilitator superfamily (MFS) profile" evidence="3">
    <location>
        <begin position="21"/>
        <end position="439"/>
    </location>
</feature>
<feature type="transmembrane region" description="Helical" evidence="2">
    <location>
        <begin position="111"/>
        <end position="136"/>
    </location>
</feature>
<keyword evidence="2" id="KW-0812">Transmembrane</keyword>
<feature type="transmembrane region" description="Helical" evidence="2">
    <location>
        <begin position="21"/>
        <end position="42"/>
    </location>
</feature>
<dbReference type="GO" id="GO:0008028">
    <property type="term" value="F:monocarboxylic acid transmembrane transporter activity"/>
    <property type="evidence" value="ECO:0007669"/>
    <property type="project" value="TreeGrafter"/>
</dbReference>
<feature type="transmembrane region" description="Helical" evidence="2">
    <location>
        <begin position="413"/>
        <end position="434"/>
    </location>
</feature>
<evidence type="ECO:0000313" key="5">
    <source>
        <dbReference type="Proteomes" id="UP000887568"/>
    </source>
</evidence>
<reference evidence="4" key="1">
    <citation type="submission" date="2022-11" db="UniProtKB">
        <authorList>
            <consortium name="EnsemblMetazoa"/>
        </authorList>
    </citation>
    <scope>IDENTIFICATION</scope>
</reference>
<dbReference type="Pfam" id="PF07690">
    <property type="entry name" value="MFS_1"/>
    <property type="match status" value="1"/>
</dbReference>
<keyword evidence="2" id="KW-1133">Transmembrane helix</keyword>
<feature type="transmembrane region" description="Helical" evidence="2">
    <location>
        <begin position="350"/>
        <end position="371"/>
    </location>
</feature>
<dbReference type="GeneID" id="119730650"/>
<dbReference type="SUPFAM" id="SSF103473">
    <property type="entry name" value="MFS general substrate transporter"/>
    <property type="match status" value="1"/>
</dbReference>
<dbReference type="InterPro" id="IPR011701">
    <property type="entry name" value="MFS"/>
</dbReference>
<proteinExistence type="predicted"/>
<dbReference type="Gene3D" id="1.20.1250.20">
    <property type="entry name" value="MFS general substrate transporter like domains"/>
    <property type="match status" value="2"/>
</dbReference>
<accession>A0A914A849</accession>
<evidence type="ECO:0000313" key="4">
    <source>
        <dbReference type="EnsemblMetazoa" id="XP_038059601.1"/>
    </source>
</evidence>
<feature type="transmembrane region" description="Helical" evidence="2">
    <location>
        <begin position="85"/>
        <end position="105"/>
    </location>
</feature>
<feature type="transmembrane region" description="Helical" evidence="2">
    <location>
        <begin position="148"/>
        <end position="168"/>
    </location>
</feature>
<keyword evidence="2" id="KW-0472">Membrane</keyword>
<dbReference type="OrthoDB" id="5966099at2759"/>
<dbReference type="InterPro" id="IPR036259">
    <property type="entry name" value="MFS_trans_sf"/>
</dbReference>
<evidence type="ECO:0000256" key="1">
    <source>
        <dbReference type="ARBA" id="ARBA00004141"/>
    </source>
</evidence>
<comment type="subcellular location">
    <subcellularLocation>
        <location evidence="1">Membrane</location>
        <topology evidence="1">Multi-pass membrane protein</topology>
    </subcellularLocation>
</comment>
<feature type="transmembrane region" description="Helical" evidence="2">
    <location>
        <begin position="259"/>
        <end position="282"/>
    </location>
</feature>
<dbReference type="PANTHER" id="PTHR11360">
    <property type="entry name" value="MONOCARBOXYLATE TRANSPORTER"/>
    <property type="match status" value="1"/>
</dbReference>
<dbReference type="GO" id="GO:0016020">
    <property type="term" value="C:membrane"/>
    <property type="evidence" value="ECO:0007669"/>
    <property type="project" value="UniProtKB-SubCell"/>
</dbReference>
<dbReference type="PROSITE" id="PS50850">
    <property type="entry name" value="MFS"/>
    <property type="match status" value="1"/>
</dbReference>
<sequence>MASLKSIDLRSFFQRHQGCCMVLIAFVELFIVLGSILSYNILFARFQEEFGSGAAITGWVGSLASTLLFCNPISPLLIQRYGPRAVTLLGAVVFTGGLVATSFVPGLPYAIVTYGVLVGVGGNFIVQSVVLVVFNWFPGKNCSRAMSVALLGPPFASLTFAPLFIWLIEDYGWRICLRTVGGGSFVLSVFHAAFIVTPIKVKVQALAATRVKCKHRHDGALTSQDGASNIDLGNGESDELACKNLPRKKGKVLLQADTWMWLFGFLLGNIGWTFIAMNYASFMEHDLHFTTNQITVALVLASTGEIEGKVLFSIFGGRLPCLKLYVVVGTLLLGGLVSGLMVVLRTVPLVYVISFIVGPIRGVSYVSPCPATMELFGDHGSDVVTLLFMIPNGFGFFFGSLLTGGLYDLTGDYTMSLIVTSAMFVCAALGILAIPIWRRWQSGTGTELLCRSSTAGEKIPQENTVFEVSTQTTM</sequence>
<feature type="transmembrane region" description="Helical" evidence="2">
    <location>
        <begin position="294"/>
        <end position="312"/>
    </location>
</feature>
<dbReference type="InterPro" id="IPR050327">
    <property type="entry name" value="Proton-linked_MCT"/>
</dbReference>
<feature type="transmembrane region" description="Helical" evidence="2">
    <location>
        <begin position="180"/>
        <end position="201"/>
    </location>
</feature>
<dbReference type="Proteomes" id="UP000887568">
    <property type="component" value="Unplaced"/>
</dbReference>
<evidence type="ECO:0000256" key="2">
    <source>
        <dbReference type="SAM" id="Phobius"/>
    </source>
</evidence>
<feature type="transmembrane region" description="Helical" evidence="2">
    <location>
        <begin position="324"/>
        <end position="344"/>
    </location>
</feature>
<name>A0A914A849_PATMI</name>
<dbReference type="PANTHER" id="PTHR11360:SF172">
    <property type="entry name" value="MAJOR FACILITATOR SUPERFAMILY (MFS) PROFILE DOMAIN-CONTAINING PROTEIN"/>
    <property type="match status" value="1"/>
</dbReference>
<dbReference type="OMA" id="HWLFLTH"/>
<keyword evidence="5" id="KW-1185">Reference proteome</keyword>
<evidence type="ECO:0000259" key="3">
    <source>
        <dbReference type="PROSITE" id="PS50850"/>
    </source>
</evidence>
<feature type="transmembrane region" description="Helical" evidence="2">
    <location>
        <begin position="54"/>
        <end position="73"/>
    </location>
</feature>